<sequence>MTFKGGCDEKKRHVLIAQVRKNGRLIKVALEMFKATTYLGETCRLKHNDNVLKYTKWQKVAATFKLKDC</sequence>
<dbReference type="AlphaFoldDB" id="A0A1I1AHK6"/>
<name>A0A1I1AHK6_9BACI</name>
<dbReference type="RefSeq" id="WP_090241109.1">
    <property type="nucleotide sequence ID" value="NZ_FOJW01000019.1"/>
</dbReference>
<reference evidence="1 2" key="1">
    <citation type="submission" date="2016-10" db="EMBL/GenBank/DDBJ databases">
        <authorList>
            <person name="de Groot N.N."/>
        </authorList>
    </citation>
    <scope>NUCLEOTIDE SEQUENCE [LARGE SCALE GENOMIC DNA]</scope>
    <source>
        <strain evidence="1 2">CGMCC 1.3702</strain>
    </source>
</reference>
<proteinExistence type="predicted"/>
<dbReference type="EMBL" id="FOJW01000019">
    <property type="protein sequence ID" value="SFB35978.1"/>
    <property type="molecule type" value="Genomic_DNA"/>
</dbReference>
<dbReference type="STRING" id="237679.SAMN04488072_1199"/>
<organism evidence="1 2">
    <name type="scientific">Lentibacillus halodurans</name>
    <dbReference type="NCBI Taxonomy" id="237679"/>
    <lineage>
        <taxon>Bacteria</taxon>
        <taxon>Bacillati</taxon>
        <taxon>Bacillota</taxon>
        <taxon>Bacilli</taxon>
        <taxon>Bacillales</taxon>
        <taxon>Bacillaceae</taxon>
        <taxon>Lentibacillus</taxon>
    </lineage>
</organism>
<gene>
    <name evidence="1" type="ORF">SAMN04488072_1199</name>
</gene>
<dbReference type="Proteomes" id="UP000198642">
    <property type="component" value="Unassembled WGS sequence"/>
</dbReference>
<keyword evidence="2" id="KW-1185">Reference proteome</keyword>
<protein>
    <submittedName>
        <fullName evidence="1">Uncharacterized protein</fullName>
    </submittedName>
</protein>
<evidence type="ECO:0000313" key="1">
    <source>
        <dbReference type="EMBL" id="SFB35978.1"/>
    </source>
</evidence>
<accession>A0A1I1AHK6</accession>
<evidence type="ECO:0000313" key="2">
    <source>
        <dbReference type="Proteomes" id="UP000198642"/>
    </source>
</evidence>